<dbReference type="EMBL" id="JBANAX010000521">
    <property type="protein sequence ID" value="KAL1205232.1"/>
    <property type="molecule type" value="Genomic_DNA"/>
</dbReference>
<dbReference type="Gene3D" id="1.10.287.110">
    <property type="entry name" value="DnaJ domain"/>
    <property type="match status" value="1"/>
</dbReference>
<protein>
    <recommendedName>
        <fullName evidence="2">J domain-containing protein</fullName>
    </recommendedName>
</protein>
<sequence>MKQYKNLALLLHPDKNRFNGAEGAFKLVSQAWDLLSNKARRIAYDQKRMRNQPKPHESKPKPKPEPEPDSSWKYEKIVTFFTMCKRCKAYCEYVKKFSLDKTLPCPNCGQDLFCE</sequence>
<dbReference type="PROSITE" id="PS00636">
    <property type="entry name" value="DNAJ_1"/>
    <property type="match status" value="1"/>
</dbReference>
<dbReference type="PROSITE" id="PS50076">
    <property type="entry name" value="DNAJ_2"/>
    <property type="match status" value="1"/>
</dbReference>
<evidence type="ECO:0000313" key="4">
    <source>
        <dbReference type="Proteomes" id="UP001558713"/>
    </source>
</evidence>
<reference evidence="3 4" key="1">
    <citation type="submission" date="2024-04" db="EMBL/GenBank/DDBJ databases">
        <title>Genome assembly C_amara_ONT_v2.</title>
        <authorList>
            <person name="Yant L."/>
            <person name="Moore C."/>
            <person name="Slenker M."/>
        </authorList>
    </citation>
    <scope>NUCLEOTIDE SEQUENCE [LARGE SCALE GENOMIC DNA]</scope>
    <source>
        <tissue evidence="3">Leaf</tissue>
    </source>
</reference>
<feature type="region of interest" description="Disordered" evidence="1">
    <location>
        <begin position="43"/>
        <end position="70"/>
    </location>
</feature>
<dbReference type="PRINTS" id="PR00625">
    <property type="entry name" value="JDOMAIN"/>
</dbReference>
<comment type="caution">
    <text evidence="3">The sequence shown here is derived from an EMBL/GenBank/DDBJ whole genome shotgun (WGS) entry which is preliminary data.</text>
</comment>
<name>A0ABD1AEK4_CARAN</name>
<dbReference type="Proteomes" id="UP001558713">
    <property type="component" value="Unassembled WGS sequence"/>
</dbReference>
<evidence type="ECO:0000259" key="2">
    <source>
        <dbReference type="PROSITE" id="PS50076"/>
    </source>
</evidence>
<dbReference type="Pfam" id="PF00226">
    <property type="entry name" value="DnaJ"/>
    <property type="match status" value="1"/>
</dbReference>
<dbReference type="PANTHER" id="PTHR44137:SF55">
    <property type="entry name" value="DNAJ HEAT SHOCK N-TERMINAL DOMAIN-CONTAINING PROTEIN"/>
    <property type="match status" value="1"/>
</dbReference>
<dbReference type="AlphaFoldDB" id="A0ABD1AEK4"/>
<feature type="domain" description="J" evidence="2">
    <location>
        <begin position="1"/>
        <end position="48"/>
    </location>
</feature>
<keyword evidence="4" id="KW-1185">Reference proteome</keyword>
<dbReference type="InterPro" id="IPR001623">
    <property type="entry name" value="DnaJ_domain"/>
</dbReference>
<organism evidence="3 4">
    <name type="scientific">Cardamine amara subsp. amara</name>
    <dbReference type="NCBI Taxonomy" id="228776"/>
    <lineage>
        <taxon>Eukaryota</taxon>
        <taxon>Viridiplantae</taxon>
        <taxon>Streptophyta</taxon>
        <taxon>Embryophyta</taxon>
        <taxon>Tracheophyta</taxon>
        <taxon>Spermatophyta</taxon>
        <taxon>Magnoliopsida</taxon>
        <taxon>eudicotyledons</taxon>
        <taxon>Gunneridae</taxon>
        <taxon>Pentapetalae</taxon>
        <taxon>rosids</taxon>
        <taxon>malvids</taxon>
        <taxon>Brassicales</taxon>
        <taxon>Brassicaceae</taxon>
        <taxon>Cardamineae</taxon>
        <taxon>Cardamine</taxon>
    </lineage>
</organism>
<dbReference type="PANTHER" id="PTHR44137">
    <property type="entry name" value="BNAC03G44070D PROTEIN"/>
    <property type="match status" value="1"/>
</dbReference>
<accession>A0ABD1AEK4</accession>
<evidence type="ECO:0000313" key="3">
    <source>
        <dbReference type="EMBL" id="KAL1205232.1"/>
    </source>
</evidence>
<evidence type="ECO:0000256" key="1">
    <source>
        <dbReference type="SAM" id="MobiDB-lite"/>
    </source>
</evidence>
<dbReference type="InterPro" id="IPR036869">
    <property type="entry name" value="J_dom_sf"/>
</dbReference>
<proteinExistence type="predicted"/>
<dbReference type="CDD" id="cd06257">
    <property type="entry name" value="DnaJ"/>
    <property type="match status" value="1"/>
</dbReference>
<dbReference type="InterPro" id="IPR018253">
    <property type="entry name" value="DnaJ_domain_CS"/>
</dbReference>
<gene>
    <name evidence="3" type="ORF">V5N11_011515</name>
</gene>
<dbReference type="SUPFAM" id="SSF46565">
    <property type="entry name" value="Chaperone J-domain"/>
    <property type="match status" value="1"/>
</dbReference>